<keyword evidence="1" id="KW-0808">Transferase</keyword>
<keyword evidence="2" id="KW-1185">Reference proteome</keyword>
<keyword evidence="1" id="KW-0489">Methyltransferase</keyword>
<protein>
    <submittedName>
        <fullName evidence="1">Methyltransferase CmcJ</fullName>
    </submittedName>
</protein>
<proteinExistence type="predicted"/>
<accession>A0ACB9ZE89</accession>
<sequence length="296" mass="34385">MDIHEPQGLHYSTAGEVRYLDHLDLYKIEKPYEVTFLPVNVTQPGARRSNLSLKSWPVEIRDFSAHQQSFNTDTQGFELDAFPTSLSVPELKDLSTVESRYHPEAITYLQQKYGAEKVFIFDTTIREAKKPRSDSGTLLKNQQILGPSTDCHVDQSPNSVRRRVQYLFPDEAEALLRYRVRVINVWRPLVWPYHTNPLAMCDWRSTIPQDYTPSDHKTPVWEGESLQVYHNPAHQWWFAKEMKEDDVLLVKIYDSEAEKPDGGIAMCTPHCSFDWRDLSKAQQPRQSMEIRALVFS</sequence>
<dbReference type="Proteomes" id="UP001497700">
    <property type="component" value="Unassembled WGS sequence"/>
</dbReference>
<evidence type="ECO:0000313" key="1">
    <source>
        <dbReference type="EMBL" id="KAI4869535.1"/>
    </source>
</evidence>
<organism evidence="1 2">
    <name type="scientific">Hypoxylon rubiginosum</name>
    <dbReference type="NCBI Taxonomy" id="110542"/>
    <lineage>
        <taxon>Eukaryota</taxon>
        <taxon>Fungi</taxon>
        <taxon>Dikarya</taxon>
        <taxon>Ascomycota</taxon>
        <taxon>Pezizomycotina</taxon>
        <taxon>Sordariomycetes</taxon>
        <taxon>Xylariomycetidae</taxon>
        <taxon>Xylariales</taxon>
        <taxon>Hypoxylaceae</taxon>
        <taxon>Hypoxylon</taxon>
    </lineage>
</organism>
<dbReference type="EMBL" id="MU393430">
    <property type="protein sequence ID" value="KAI4869535.1"/>
    <property type="molecule type" value="Genomic_DNA"/>
</dbReference>
<reference evidence="1 2" key="1">
    <citation type="journal article" date="2022" name="New Phytol.">
        <title>Ecological generalism drives hyperdiversity of secondary metabolite gene clusters in xylarialean endophytes.</title>
        <authorList>
            <person name="Franco M.E.E."/>
            <person name="Wisecaver J.H."/>
            <person name="Arnold A.E."/>
            <person name="Ju Y.M."/>
            <person name="Slot J.C."/>
            <person name="Ahrendt S."/>
            <person name="Moore L.P."/>
            <person name="Eastman K.E."/>
            <person name="Scott K."/>
            <person name="Konkel Z."/>
            <person name="Mondo S.J."/>
            <person name="Kuo A."/>
            <person name="Hayes R.D."/>
            <person name="Haridas S."/>
            <person name="Andreopoulos B."/>
            <person name="Riley R."/>
            <person name="LaButti K."/>
            <person name="Pangilinan J."/>
            <person name="Lipzen A."/>
            <person name="Amirebrahimi M."/>
            <person name="Yan J."/>
            <person name="Adam C."/>
            <person name="Keymanesh K."/>
            <person name="Ng V."/>
            <person name="Louie K."/>
            <person name="Northen T."/>
            <person name="Drula E."/>
            <person name="Henrissat B."/>
            <person name="Hsieh H.M."/>
            <person name="Youens-Clark K."/>
            <person name="Lutzoni F."/>
            <person name="Miadlikowska J."/>
            <person name="Eastwood D.C."/>
            <person name="Hamelin R.C."/>
            <person name="Grigoriev I.V."/>
            <person name="U'Ren J.M."/>
        </authorList>
    </citation>
    <scope>NUCLEOTIDE SEQUENCE [LARGE SCALE GENOMIC DNA]</scope>
    <source>
        <strain evidence="1 2">CBS 119005</strain>
    </source>
</reference>
<evidence type="ECO:0000313" key="2">
    <source>
        <dbReference type="Proteomes" id="UP001497700"/>
    </source>
</evidence>
<name>A0ACB9ZE89_9PEZI</name>
<comment type="caution">
    <text evidence="1">The sequence shown here is derived from an EMBL/GenBank/DDBJ whole genome shotgun (WGS) entry which is preliminary data.</text>
</comment>
<gene>
    <name evidence="1" type="ORF">F4820DRAFT_406931</name>
</gene>